<evidence type="ECO:0000256" key="1">
    <source>
        <dbReference type="ARBA" id="ARBA00001946"/>
    </source>
</evidence>
<feature type="region of interest" description="Interaction with substrate tRNA" evidence="10">
    <location>
        <begin position="37"/>
        <end position="40"/>
    </location>
</feature>
<evidence type="ECO:0000256" key="9">
    <source>
        <dbReference type="ARBA" id="ARBA00049563"/>
    </source>
</evidence>
<dbReference type="GO" id="GO:0052381">
    <property type="term" value="F:tRNA dimethylallyltransferase activity"/>
    <property type="evidence" value="ECO:0007669"/>
    <property type="project" value="UniProtKB-UniRule"/>
</dbReference>
<reference evidence="14 15" key="1">
    <citation type="submission" date="2017-01" db="EMBL/GenBank/DDBJ databases">
        <authorList>
            <person name="Mah S.A."/>
            <person name="Swanson W.J."/>
            <person name="Moy G.W."/>
            <person name="Vacquier V.D."/>
        </authorList>
    </citation>
    <scope>NUCLEOTIDE SEQUENCE [LARGE SCALE GENOMIC DNA]</scope>
    <source>
        <strain evidence="14">PDD-32b-74</strain>
    </source>
</reference>
<evidence type="ECO:0000256" key="11">
    <source>
        <dbReference type="RuleBase" id="RU003783"/>
    </source>
</evidence>
<evidence type="ECO:0000313" key="15">
    <source>
        <dbReference type="Proteomes" id="UP000195128"/>
    </source>
</evidence>
<comment type="catalytic activity">
    <reaction evidence="9 10 11">
        <text>adenosine(37) in tRNA + dimethylallyl diphosphate = N(6)-dimethylallyladenosine(37) in tRNA + diphosphate</text>
        <dbReference type="Rhea" id="RHEA:26482"/>
        <dbReference type="Rhea" id="RHEA-COMP:10162"/>
        <dbReference type="Rhea" id="RHEA-COMP:10375"/>
        <dbReference type="ChEBI" id="CHEBI:33019"/>
        <dbReference type="ChEBI" id="CHEBI:57623"/>
        <dbReference type="ChEBI" id="CHEBI:74411"/>
        <dbReference type="ChEBI" id="CHEBI:74415"/>
        <dbReference type="EC" id="2.5.1.75"/>
    </reaction>
</comment>
<evidence type="ECO:0000256" key="12">
    <source>
        <dbReference type="RuleBase" id="RU003784"/>
    </source>
</evidence>
<evidence type="ECO:0000256" key="13">
    <source>
        <dbReference type="RuleBase" id="RU003785"/>
    </source>
</evidence>
<keyword evidence="7 10" id="KW-0067">ATP-binding</keyword>
<comment type="cofactor">
    <cofactor evidence="1 10">
        <name>Mg(2+)</name>
        <dbReference type="ChEBI" id="CHEBI:18420"/>
    </cofactor>
</comment>
<dbReference type="PANTHER" id="PTHR11088:SF60">
    <property type="entry name" value="TRNA DIMETHYLALLYLTRANSFERASE"/>
    <property type="match status" value="1"/>
</dbReference>
<comment type="caution">
    <text evidence="14">The sequence shown here is derived from an EMBL/GenBank/DDBJ whole genome shotgun (WGS) entry which is preliminary data.</text>
</comment>
<dbReference type="HAMAP" id="MF_00185">
    <property type="entry name" value="IPP_trans"/>
    <property type="match status" value="1"/>
</dbReference>
<comment type="similarity">
    <text evidence="3 10 13">Belongs to the IPP transferase family.</text>
</comment>
<dbReference type="SUPFAM" id="SSF52540">
    <property type="entry name" value="P-loop containing nucleoside triphosphate hydrolases"/>
    <property type="match status" value="1"/>
</dbReference>
<proteinExistence type="inferred from homology"/>
<dbReference type="Pfam" id="PF01715">
    <property type="entry name" value="IPPT"/>
    <property type="match status" value="1"/>
</dbReference>
<dbReference type="AlphaFoldDB" id="A0A244EYE4"/>
<dbReference type="EC" id="2.5.1.75" evidence="10"/>
<comment type="subunit">
    <text evidence="10">Monomer.</text>
</comment>
<accession>A0A244EYE4</accession>
<evidence type="ECO:0000256" key="5">
    <source>
        <dbReference type="ARBA" id="ARBA00022694"/>
    </source>
</evidence>
<feature type="site" description="Interaction with substrate tRNA" evidence="10">
    <location>
        <position position="103"/>
    </location>
</feature>
<evidence type="ECO:0000256" key="10">
    <source>
        <dbReference type="HAMAP-Rule" id="MF_00185"/>
    </source>
</evidence>
<dbReference type="GO" id="GO:0006400">
    <property type="term" value="P:tRNA modification"/>
    <property type="evidence" value="ECO:0007669"/>
    <property type="project" value="TreeGrafter"/>
</dbReference>
<comment type="function">
    <text evidence="2 10 12">Catalyzes the transfer of a dimethylallyl group onto the adenine at position 37 in tRNAs that read codons beginning with uridine, leading to the formation of N6-(dimethylallyl)adenosine (i(6)A).</text>
</comment>
<keyword evidence="8 10" id="KW-0460">Magnesium</keyword>
<keyword evidence="5 10" id="KW-0819">tRNA processing</keyword>
<dbReference type="PANTHER" id="PTHR11088">
    <property type="entry name" value="TRNA DIMETHYLALLYLTRANSFERASE"/>
    <property type="match status" value="1"/>
</dbReference>
<evidence type="ECO:0000313" key="14">
    <source>
        <dbReference type="EMBL" id="OUM08980.1"/>
    </source>
</evidence>
<dbReference type="InterPro" id="IPR027417">
    <property type="entry name" value="P-loop_NTPase"/>
</dbReference>
<dbReference type="RefSeq" id="WP_084914173.1">
    <property type="nucleotide sequence ID" value="NZ_MTSA01000002.1"/>
</dbReference>
<dbReference type="Gene3D" id="1.10.20.140">
    <property type="match status" value="1"/>
</dbReference>
<dbReference type="InterPro" id="IPR039657">
    <property type="entry name" value="Dimethylallyltransferase"/>
</dbReference>
<dbReference type="OrthoDB" id="9776390at2"/>
<evidence type="ECO:0000256" key="3">
    <source>
        <dbReference type="ARBA" id="ARBA00005842"/>
    </source>
</evidence>
<dbReference type="InterPro" id="IPR018022">
    <property type="entry name" value="IPT"/>
</dbReference>
<dbReference type="Gene3D" id="3.40.50.300">
    <property type="entry name" value="P-loop containing nucleotide triphosphate hydrolases"/>
    <property type="match status" value="1"/>
</dbReference>
<dbReference type="Proteomes" id="UP000195128">
    <property type="component" value="Unassembled WGS sequence"/>
</dbReference>
<dbReference type="GO" id="GO:0005524">
    <property type="term" value="F:ATP binding"/>
    <property type="evidence" value="ECO:0007669"/>
    <property type="project" value="UniProtKB-UniRule"/>
</dbReference>
<evidence type="ECO:0000256" key="8">
    <source>
        <dbReference type="ARBA" id="ARBA00022842"/>
    </source>
</evidence>
<feature type="binding site" evidence="10">
    <location>
        <begin position="14"/>
        <end position="19"/>
    </location>
    <ligand>
        <name>substrate</name>
    </ligand>
</feature>
<organism evidence="14 15">
    <name type="scientific">Pseudomonas syringae</name>
    <dbReference type="NCBI Taxonomy" id="317"/>
    <lineage>
        <taxon>Bacteria</taxon>
        <taxon>Pseudomonadati</taxon>
        <taxon>Pseudomonadota</taxon>
        <taxon>Gammaproteobacteria</taxon>
        <taxon>Pseudomonadales</taxon>
        <taxon>Pseudomonadaceae</taxon>
        <taxon>Pseudomonas</taxon>
    </lineage>
</organism>
<keyword evidence="6 10" id="KW-0547">Nucleotide-binding</keyword>
<sequence length="323" mass="35517">MNALPPAIFLMGPTAAGKTDLAIELSKVLPCELISVDSALVYRGMDIGTAKPSKAQLAEFPHRLIDILDPAQSYSAADFRTDALAAMAEITARGNIPLLVGGTMLYFKALLDGLADMPAADAEVRAQLEADAQAFGWQSLHDQLAVVDPVSAARIHPNDPQRLIRALEVYRVSGMSMTAHREQQTAQSTEAAASGRQQLPYTVANLAIAPADRKVLHQRIALRFEQMLDQGFVDEVLALRSRGDLHSGLPSIRAVGYRQVWDHLDGKLTRDEMQERGIIATRQLAKRQFTWLRSWENLHWLDSLASDNLPRALKYMGSVSILS</sequence>
<keyword evidence="4 10" id="KW-0808">Transferase</keyword>
<feature type="binding site" evidence="10">
    <location>
        <begin position="12"/>
        <end position="19"/>
    </location>
    <ligand>
        <name>ATP</name>
        <dbReference type="ChEBI" id="CHEBI:30616"/>
    </ligand>
</feature>
<dbReference type="NCBIfam" id="TIGR00174">
    <property type="entry name" value="miaA"/>
    <property type="match status" value="1"/>
</dbReference>
<name>A0A244EYE4_PSESX</name>
<feature type="site" description="Interaction with substrate tRNA" evidence="10">
    <location>
        <position position="125"/>
    </location>
</feature>
<evidence type="ECO:0000256" key="2">
    <source>
        <dbReference type="ARBA" id="ARBA00003213"/>
    </source>
</evidence>
<evidence type="ECO:0000256" key="6">
    <source>
        <dbReference type="ARBA" id="ARBA00022741"/>
    </source>
</evidence>
<feature type="region of interest" description="Interaction with substrate tRNA" evidence="10">
    <location>
        <begin position="161"/>
        <end position="165"/>
    </location>
</feature>
<dbReference type="EMBL" id="MTSA01000002">
    <property type="protein sequence ID" value="OUM08980.1"/>
    <property type="molecule type" value="Genomic_DNA"/>
</dbReference>
<evidence type="ECO:0000256" key="7">
    <source>
        <dbReference type="ARBA" id="ARBA00022840"/>
    </source>
</evidence>
<protein>
    <recommendedName>
        <fullName evidence="10">tRNA dimethylallyltransferase</fullName>
        <ecNumber evidence="10">2.5.1.75</ecNumber>
    </recommendedName>
    <alternativeName>
        <fullName evidence="10">Dimethylallyl diphosphate:tRNA dimethylallyltransferase</fullName>
        <shortName evidence="10">DMAPP:tRNA dimethylallyltransferase</shortName>
        <shortName evidence="10">DMATase</shortName>
    </alternativeName>
    <alternativeName>
        <fullName evidence="10">Isopentenyl-diphosphate:tRNA isopentenyltransferase</fullName>
        <shortName evidence="10">IPP transferase</shortName>
        <shortName evidence="10">IPPT</shortName>
        <shortName evidence="10">IPTase</shortName>
    </alternativeName>
</protein>
<dbReference type="FunFam" id="1.10.20.140:FF:000001">
    <property type="entry name" value="tRNA dimethylallyltransferase"/>
    <property type="match status" value="1"/>
</dbReference>
<comment type="caution">
    <text evidence="10">Lacks conserved residue(s) required for the propagation of feature annotation.</text>
</comment>
<evidence type="ECO:0000256" key="4">
    <source>
        <dbReference type="ARBA" id="ARBA00022679"/>
    </source>
</evidence>
<gene>
    <name evidence="10" type="primary">miaA</name>
    <name evidence="14" type="ORF">BW686_03135</name>
</gene>